<protein>
    <submittedName>
        <fullName evidence="2">Uncharacterized protein</fullName>
    </submittedName>
</protein>
<keyword evidence="1" id="KW-0175">Coiled coil</keyword>
<dbReference type="Proteomes" id="UP000823775">
    <property type="component" value="Unassembled WGS sequence"/>
</dbReference>
<name>A0ABS8W2J0_DATST</name>
<dbReference type="PANTHER" id="PTHR32258:SF6">
    <property type="entry name" value="PROTEIN NETWORKED 1A"/>
    <property type="match status" value="1"/>
</dbReference>
<sequence length="290" mass="33635">MELTEKKEISVIEYKNCLEKISKLENELSCAQEDVKRLNGELSVGAATLRHAEEKCFLLETSNQSLHSEADNLAKKITMKDQELFQKQRELEKLQNDLQYEHLRTIGSKNTLEDELRRMKDENQSLSELKLSSTFSQENLENEILSLRKMKMRLEEEVAEQVGLNNNLQKEISCLKEEIKDLNRSYQTLVEQVKGAGLNPECIESSIKILQDESSELRTISEKDKKEKEVLHKKLEDMDELLKEGCIGEFSLRHLNGELQGWRESARKLRLEGLREKSKGLRRDLSIAEE</sequence>
<organism evidence="2 3">
    <name type="scientific">Datura stramonium</name>
    <name type="common">Jimsonweed</name>
    <name type="synonym">Common thornapple</name>
    <dbReference type="NCBI Taxonomy" id="4076"/>
    <lineage>
        <taxon>Eukaryota</taxon>
        <taxon>Viridiplantae</taxon>
        <taxon>Streptophyta</taxon>
        <taxon>Embryophyta</taxon>
        <taxon>Tracheophyta</taxon>
        <taxon>Spermatophyta</taxon>
        <taxon>Magnoliopsida</taxon>
        <taxon>eudicotyledons</taxon>
        <taxon>Gunneridae</taxon>
        <taxon>Pentapetalae</taxon>
        <taxon>asterids</taxon>
        <taxon>lamiids</taxon>
        <taxon>Solanales</taxon>
        <taxon>Solanaceae</taxon>
        <taxon>Solanoideae</taxon>
        <taxon>Datureae</taxon>
        <taxon>Datura</taxon>
    </lineage>
</organism>
<feature type="coiled-coil region" evidence="1">
    <location>
        <begin position="14"/>
        <end position="41"/>
    </location>
</feature>
<reference evidence="2 3" key="1">
    <citation type="journal article" date="2021" name="BMC Genomics">
        <title>Datura genome reveals duplications of psychoactive alkaloid biosynthetic genes and high mutation rate following tissue culture.</title>
        <authorList>
            <person name="Rajewski A."/>
            <person name="Carter-House D."/>
            <person name="Stajich J."/>
            <person name="Litt A."/>
        </authorList>
    </citation>
    <scope>NUCLEOTIDE SEQUENCE [LARGE SCALE GENOMIC DNA]</scope>
    <source>
        <strain evidence="2">AR-01</strain>
    </source>
</reference>
<feature type="coiled-coil region" evidence="1">
    <location>
        <begin position="77"/>
        <end position="192"/>
    </location>
</feature>
<gene>
    <name evidence="2" type="ORF">HAX54_044371</name>
</gene>
<evidence type="ECO:0000313" key="3">
    <source>
        <dbReference type="Proteomes" id="UP000823775"/>
    </source>
</evidence>
<keyword evidence="3" id="KW-1185">Reference proteome</keyword>
<dbReference type="InterPro" id="IPR051861">
    <property type="entry name" value="NET_actin-binding_domain"/>
</dbReference>
<evidence type="ECO:0000313" key="2">
    <source>
        <dbReference type="EMBL" id="MCE2056272.1"/>
    </source>
</evidence>
<dbReference type="PANTHER" id="PTHR32258">
    <property type="entry name" value="PROTEIN NETWORKED 4A"/>
    <property type="match status" value="1"/>
</dbReference>
<evidence type="ECO:0000256" key="1">
    <source>
        <dbReference type="SAM" id="Coils"/>
    </source>
</evidence>
<proteinExistence type="predicted"/>
<dbReference type="EMBL" id="JACEIK010006759">
    <property type="protein sequence ID" value="MCE2056272.1"/>
    <property type="molecule type" value="Genomic_DNA"/>
</dbReference>
<accession>A0ABS8W2J0</accession>
<comment type="caution">
    <text evidence="2">The sequence shown here is derived from an EMBL/GenBank/DDBJ whole genome shotgun (WGS) entry which is preliminary data.</text>
</comment>